<dbReference type="InterPro" id="IPR028082">
    <property type="entry name" value="Peripla_BP_I"/>
</dbReference>
<proteinExistence type="predicted"/>
<comment type="caution">
    <text evidence="2">The sequence shown here is derived from an EMBL/GenBank/DDBJ whole genome shotgun (WGS) entry which is preliminary data.</text>
</comment>
<gene>
    <name evidence="2" type="ORF">IN07_24410</name>
</gene>
<dbReference type="SUPFAM" id="SSF53822">
    <property type="entry name" value="Periplasmic binding protein-like I"/>
    <property type="match status" value="1"/>
</dbReference>
<dbReference type="EMBL" id="JPMX01000139">
    <property type="protein sequence ID" value="KGH43266.1"/>
    <property type="molecule type" value="Genomic_DNA"/>
</dbReference>
<reference evidence="2 3" key="1">
    <citation type="submission" date="2014-07" db="EMBL/GenBank/DDBJ databases">
        <title>Biosystematic studies on Modestobacter strains isolated from extreme hyper-arid desert soil and from historic building.</title>
        <authorList>
            <person name="Bukarasam K."/>
            <person name="Bull A."/>
            <person name="Girard G."/>
            <person name="van Wezel G."/>
            <person name="Goodfellow M."/>
        </authorList>
    </citation>
    <scope>NUCLEOTIDE SEQUENCE [LARGE SCALE GENOMIC DNA]</scope>
    <source>
        <strain evidence="2 3">KNN45-2b</strain>
    </source>
</reference>
<evidence type="ECO:0000259" key="1">
    <source>
        <dbReference type="Pfam" id="PF13407"/>
    </source>
</evidence>
<keyword evidence="3" id="KW-1185">Reference proteome</keyword>
<dbReference type="Pfam" id="PF13407">
    <property type="entry name" value="Peripla_BP_4"/>
    <property type="match status" value="1"/>
</dbReference>
<dbReference type="OrthoDB" id="3614783at2"/>
<evidence type="ECO:0000313" key="2">
    <source>
        <dbReference type="EMBL" id="KGH43266.1"/>
    </source>
</evidence>
<name>A0A098Y1R3_9ACTN</name>
<dbReference type="Gene3D" id="3.40.50.2300">
    <property type="match status" value="2"/>
</dbReference>
<dbReference type="InterPro" id="IPR025997">
    <property type="entry name" value="SBP_2_dom"/>
</dbReference>
<protein>
    <recommendedName>
        <fullName evidence="1">Periplasmic binding protein domain-containing protein</fullName>
    </recommendedName>
</protein>
<sequence length="349" mass="37450">MSEDVLADLETDVQEAMAVPEWESPGPAFSVAGLAGKKILSMPVSSQLEGCDRMARTVVDIAKSVGMTDSTYFQNDGGPQAWVQGMNLAINQGYDGVALVCGIDPAALAPQMEAAREAGIEVVDMHLADVEDPASDLIAAQTNGQFNRSMELGVDAALLESEGRPIDALVITSNENPPSIGMEQAVRDEFEELCGDECEVQAINIPITDYATELTSAVSSALVANPDIRAVFTVFDAQTPFVLPAIQSSGVDAKTYAFGADRTFIELMKDPANPMGTDMGPNFDWMAYTGADQLFRVLSNQEPIPSEEAFSPYRLWAPENAEELQPPDYGFGDAYVEGYRGLWQDAPAA</sequence>
<feature type="domain" description="Periplasmic binding protein" evidence="1">
    <location>
        <begin position="51"/>
        <end position="301"/>
    </location>
</feature>
<accession>A0A098Y1R3</accession>
<evidence type="ECO:0000313" key="3">
    <source>
        <dbReference type="Proteomes" id="UP000029713"/>
    </source>
</evidence>
<dbReference type="STRING" id="1522368.IN07_24410"/>
<dbReference type="RefSeq" id="WP_036341545.1">
    <property type="nucleotide sequence ID" value="NZ_JPMX01000139.1"/>
</dbReference>
<dbReference type="AlphaFoldDB" id="A0A098Y1R3"/>
<organism evidence="2 3">
    <name type="scientific">Modestobacter caceresii</name>
    <dbReference type="NCBI Taxonomy" id="1522368"/>
    <lineage>
        <taxon>Bacteria</taxon>
        <taxon>Bacillati</taxon>
        <taxon>Actinomycetota</taxon>
        <taxon>Actinomycetes</taxon>
        <taxon>Geodermatophilales</taxon>
        <taxon>Geodermatophilaceae</taxon>
        <taxon>Modestobacter</taxon>
    </lineage>
</organism>
<dbReference type="Proteomes" id="UP000029713">
    <property type="component" value="Unassembled WGS sequence"/>
</dbReference>